<dbReference type="InterPro" id="IPR006158">
    <property type="entry name" value="Cobalamin-bd"/>
</dbReference>
<dbReference type="Gene3D" id="3.40.50.280">
    <property type="entry name" value="Cobalamin-binding domain"/>
    <property type="match status" value="1"/>
</dbReference>
<dbReference type="Pfam" id="PF04055">
    <property type="entry name" value="Radical_SAM"/>
    <property type="match status" value="1"/>
</dbReference>
<dbReference type="PANTHER" id="PTHR43409">
    <property type="entry name" value="ANAEROBIC MAGNESIUM-PROTOPORPHYRIN IX MONOMETHYL ESTER CYCLASE-RELATED"/>
    <property type="match status" value="1"/>
</dbReference>
<dbReference type="SUPFAM" id="SSF52242">
    <property type="entry name" value="Cobalamin (vitamin B12)-binding domain"/>
    <property type="match status" value="1"/>
</dbReference>
<comment type="cofactor">
    <cofactor evidence="1">
        <name>[4Fe-4S] cluster</name>
        <dbReference type="ChEBI" id="CHEBI:49883"/>
    </cofactor>
</comment>
<dbReference type="SFLD" id="SFLDG01082">
    <property type="entry name" value="B12-binding_domain_containing"/>
    <property type="match status" value="1"/>
</dbReference>
<dbReference type="Pfam" id="PF02310">
    <property type="entry name" value="B12-binding"/>
    <property type="match status" value="1"/>
</dbReference>
<dbReference type="GO" id="GO:0003824">
    <property type="term" value="F:catalytic activity"/>
    <property type="evidence" value="ECO:0007669"/>
    <property type="project" value="InterPro"/>
</dbReference>
<keyword evidence="5" id="KW-0411">Iron-sulfur</keyword>
<dbReference type="SFLD" id="SFLDS00029">
    <property type="entry name" value="Radical_SAM"/>
    <property type="match status" value="1"/>
</dbReference>
<dbReference type="InterPro" id="IPR006638">
    <property type="entry name" value="Elp3/MiaA/NifB-like_rSAM"/>
</dbReference>
<reference evidence="8" key="1">
    <citation type="journal article" date="2014" name="Front. Microbiol.">
        <title>High frequency of phylogenetically diverse reductive dehalogenase-homologous genes in deep subseafloor sedimentary metagenomes.</title>
        <authorList>
            <person name="Kawai M."/>
            <person name="Futagami T."/>
            <person name="Toyoda A."/>
            <person name="Takaki Y."/>
            <person name="Nishi S."/>
            <person name="Hori S."/>
            <person name="Arai W."/>
            <person name="Tsubouchi T."/>
            <person name="Morono Y."/>
            <person name="Uchiyama I."/>
            <person name="Ito T."/>
            <person name="Fujiyama A."/>
            <person name="Inagaki F."/>
            <person name="Takami H."/>
        </authorList>
    </citation>
    <scope>NUCLEOTIDE SEQUENCE</scope>
    <source>
        <strain evidence="8">Expedition CK06-06</strain>
    </source>
</reference>
<dbReference type="InterPro" id="IPR023404">
    <property type="entry name" value="rSAM_horseshoe"/>
</dbReference>
<dbReference type="PANTHER" id="PTHR43409:SF16">
    <property type="entry name" value="SLR0320 PROTEIN"/>
    <property type="match status" value="1"/>
</dbReference>
<evidence type="ECO:0000256" key="5">
    <source>
        <dbReference type="ARBA" id="ARBA00023014"/>
    </source>
</evidence>
<dbReference type="PROSITE" id="PS51332">
    <property type="entry name" value="B12_BINDING"/>
    <property type="match status" value="1"/>
</dbReference>
<evidence type="ECO:0000259" key="7">
    <source>
        <dbReference type="PROSITE" id="PS51918"/>
    </source>
</evidence>
<feature type="domain" description="B12-binding" evidence="6">
    <location>
        <begin position="1"/>
        <end position="99"/>
    </location>
</feature>
<dbReference type="Gene3D" id="3.80.30.20">
    <property type="entry name" value="tm_1862 like domain"/>
    <property type="match status" value="1"/>
</dbReference>
<dbReference type="EMBL" id="BARS01003555">
    <property type="protein sequence ID" value="GAF84177.1"/>
    <property type="molecule type" value="Genomic_DNA"/>
</dbReference>
<evidence type="ECO:0000256" key="4">
    <source>
        <dbReference type="ARBA" id="ARBA00023004"/>
    </source>
</evidence>
<dbReference type="InterPro" id="IPR051198">
    <property type="entry name" value="BchE-like"/>
</dbReference>
<dbReference type="InterPro" id="IPR007197">
    <property type="entry name" value="rSAM"/>
</dbReference>
<dbReference type="GO" id="GO:0051539">
    <property type="term" value="F:4 iron, 4 sulfur cluster binding"/>
    <property type="evidence" value="ECO:0007669"/>
    <property type="project" value="UniProtKB-KW"/>
</dbReference>
<sequence>GTVVYGLSKEDVVRTVEEYEPDIVGLSWIFTTLDGVLQPLAESIKAASPHTALVFGGTHATVMAEQLVREPFVDYVIRGEGDYAFLRLVEYLEQKRPIEEVNNLTWLENGRVRSTPQEFIQDLDELPLPARHLLDMEGYLRIGRMQGLFKKGARATTLITSRGCPARCVFCSIHSVWGRRFRAHSTERVLEEMHELHDKYGIRHLLFEDDNLTFDRKRAEAIFQGMIEREFRFSWTTPNGVAMWRLDDHLLELMRDSGCYWLSLGLESGDPETLSKVIRKPLRFDRVEGITRACKRLGIRTTALFVLGLPGETLESMRRSMKYAEDMDVDSIAISVATPYPGTPLYKICEENGYLVEDFQMGKLMTRIGQIRTPEFGPEDIQNLVNRTLLRRALKHPAGTLRRIFDKFRASPATTLGFVVKRAASGILNRSPSRGCN</sequence>
<protein>
    <submittedName>
        <fullName evidence="8">Uncharacterized protein</fullName>
    </submittedName>
</protein>
<evidence type="ECO:0000256" key="2">
    <source>
        <dbReference type="ARBA" id="ARBA00022691"/>
    </source>
</evidence>
<dbReference type="InterPro" id="IPR058240">
    <property type="entry name" value="rSAM_sf"/>
</dbReference>
<feature type="domain" description="Radical SAM core" evidence="7">
    <location>
        <begin position="150"/>
        <end position="375"/>
    </location>
</feature>
<gene>
    <name evidence="8" type="ORF">S01H1_06895</name>
</gene>
<dbReference type="GO" id="GO:0046872">
    <property type="term" value="F:metal ion binding"/>
    <property type="evidence" value="ECO:0007669"/>
    <property type="project" value="UniProtKB-KW"/>
</dbReference>
<dbReference type="SUPFAM" id="SSF102114">
    <property type="entry name" value="Radical SAM enzymes"/>
    <property type="match status" value="1"/>
</dbReference>
<dbReference type="PROSITE" id="PS51918">
    <property type="entry name" value="RADICAL_SAM"/>
    <property type="match status" value="1"/>
</dbReference>
<evidence type="ECO:0000313" key="8">
    <source>
        <dbReference type="EMBL" id="GAF84177.1"/>
    </source>
</evidence>
<accession>X0T7L1</accession>
<keyword evidence="3" id="KW-0479">Metal-binding</keyword>
<feature type="non-terminal residue" evidence="8">
    <location>
        <position position="1"/>
    </location>
</feature>
<organism evidence="8">
    <name type="scientific">marine sediment metagenome</name>
    <dbReference type="NCBI Taxonomy" id="412755"/>
    <lineage>
        <taxon>unclassified sequences</taxon>
        <taxon>metagenomes</taxon>
        <taxon>ecological metagenomes</taxon>
    </lineage>
</organism>
<dbReference type="InterPro" id="IPR034466">
    <property type="entry name" value="Methyltransferase_Class_B"/>
</dbReference>
<dbReference type="SMART" id="SM00729">
    <property type="entry name" value="Elp3"/>
    <property type="match status" value="1"/>
</dbReference>
<dbReference type="CDD" id="cd01335">
    <property type="entry name" value="Radical_SAM"/>
    <property type="match status" value="1"/>
</dbReference>
<dbReference type="SFLD" id="SFLDG01123">
    <property type="entry name" value="methyltransferase_(Class_B)"/>
    <property type="match status" value="1"/>
</dbReference>
<evidence type="ECO:0000259" key="6">
    <source>
        <dbReference type="PROSITE" id="PS51332"/>
    </source>
</evidence>
<dbReference type="AlphaFoldDB" id="X0T7L1"/>
<evidence type="ECO:0000256" key="1">
    <source>
        <dbReference type="ARBA" id="ARBA00001966"/>
    </source>
</evidence>
<keyword evidence="4" id="KW-0408">Iron</keyword>
<comment type="caution">
    <text evidence="8">The sequence shown here is derived from an EMBL/GenBank/DDBJ whole genome shotgun (WGS) entry which is preliminary data.</text>
</comment>
<evidence type="ECO:0000256" key="3">
    <source>
        <dbReference type="ARBA" id="ARBA00022723"/>
    </source>
</evidence>
<dbReference type="GO" id="GO:0031419">
    <property type="term" value="F:cobalamin binding"/>
    <property type="evidence" value="ECO:0007669"/>
    <property type="project" value="InterPro"/>
</dbReference>
<proteinExistence type="predicted"/>
<dbReference type="InterPro" id="IPR036724">
    <property type="entry name" value="Cobalamin-bd_sf"/>
</dbReference>
<dbReference type="CDD" id="cd02068">
    <property type="entry name" value="radical_SAM_B12_BD"/>
    <property type="match status" value="1"/>
</dbReference>
<name>X0T7L1_9ZZZZ</name>
<keyword evidence="2" id="KW-0949">S-adenosyl-L-methionine</keyword>
<dbReference type="GO" id="GO:0005829">
    <property type="term" value="C:cytosol"/>
    <property type="evidence" value="ECO:0007669"/>
    <property type="project" value="TreeGrafter"/>
</dbReference>